<evidence type="ECO:0000256" key="3">
    <source>
        <dbReference type="ARBA" id="ARBA00022729"/>
    </source>
</evidence>
<evidence type="ECO:0000256" key="10">
    <source>
        <dbReference type="ARBA" id="ARBA00044960"/>
    </source>
</evidence>
<evidence type="ECO:0000313" key="14">
    <source>
        <dbReference type="Proteomes" id="UP001347796"/>
    </source>
</evidence>
<comment type="subcellular location">
    <subcellularLocation>
        <location evidence="9">Lysosome membrane</location>
        <topology evidence="9">Single-pass type I membrane protein</topology>
        <orientation evidence="9">Lumenal side</orientation>
    </subcellularLocation>
</comment>
<comment type="subunit">
    <text evidence="10">Interacts (via lumenal domain) with lysosomal protein MFSD1; the interaction starts while both proteins are still in the endoplasmic reticulum and is required for stabilization of MFSD1 in lysosomes but has no direct effect on its targeting to lysosomes or transporter activity.</text>
</comment>
<evidence type="ECO:0000256" key="6">
    <source>
        <dbReference type="ARBA" id="ARBA00023180"/>
    </source>
</evidence>
<keyword evidence="4 11" id="KW-1133">Transmembrane helix</keyword>
<evidence type="ECO:0000256" key="1">
    <source>
        <dbReference type="ARBA" id="ARBA00010599"/>
    </source>
</evidence>
<keyword evidence="14" id="KW-1185">Reference proteome</keyword>
<evidence type="ECO:0000256" key="9">
    <source>
        <dbReference type="ARBA" id="ARBA00024189"/>
    </source>
</evidence>
<feature type="chain" id="PRO_5042986500" description="Lysosomal protein NCU-G1-B" evidence="12">
    <location>
        <begin position="27"/>
        <end position="430"/>
    </location>
</feature>
<comment type="caution">
    <text evidence="13">The sequence shown here is derived from an EMBL/GenBank/DDBJ whole genome shotgun (WGS) entry which is preliminary data.</text>
</comment>
<keyword evidence="3 12" id="KW-0732">Signal</keyword>
<evidence type="ECO:0000256" key="7">
    <source>
        <dbReference type="ARBA" id="ARBA00023228"/>
    </source>
</evidence>
<organism evidence="13 14">
    <name type="scientific">Patella caerulea</name>
    <name type="common">Rayed Mediterranean limpet</name>
    <dbReference type="NCBI Taxonomy" id="87958"/>
    <lineage>
        <taxon>Eukaryota</taxon>
        <taxon>Metazoa</taxon>
        <taxon>Spiralia</taxon>
        <taxon>Lophotrochozoa</taxon>
        <taxon>Mollusca</taxon>
        <taxon>Gastropoda</taxon>
        <taxon>Patellogastropoda</taxon>
        <taxon>Patelloidea</taxon>
        <taxon>Patellidae</taxon>
        <taxon>Patella</taxon>
    </lineage>
</organism>
<evidence type="ECO:0000256" key="5">
    <source>
        <dbReference type="ARBA" id="ARBA00023136"/>
    </source>
</evidence>
<dbReference type="Pfam" id="PF15065">
    <property type="entry name" value="NCU-G1"/>
    <property type="match status" value="1"/>
</dbReference>
<feature type="transmembrane region" description="Helical" evidence="11">
    <location>
        <begin position="381"/>
        <end position="407"/>
    </location>
</feature>
<comment type="function">
    <text evidence="8">Required to protect lysosomal transporter MFSD1 from lysosomal proteolysis and for MFSD1 lysosomal localization.</text>
</comment>
<evidence type="ECO:0000256" key="12">
    <source>
        <dbReference type="SAM" id="SignalP"/>
    </source>
</evidence>
<dbReference type="InterPro" id="IPR029382">
    <property type="entry name" value="NCU-G1"/>
</dbReference>
<keyword evidence="7" id="KW-0458">Lysosome</keyword>
<gene>
    <name evidence="13" type="ORF">SNE40_012639</name>
</gene>
<reference evidence="13 14" key="1">
    <citation type="submission" date="2024-01" db="EMBL/GenBank/DDBJ databases">
        <title>The genome of the rayed Mediterranean limpet Patella caerulea (Linnaeus, 1758).</title>
        <authorList>
            <person name="Anh-Thu Weber A."/>
            <person name="Halstead-Nussloch G."/>
        </authorList>
    </citation>
    <scope>NUCLEOTIDE SEQUENCE [LARGE SCALE GENOMIC DNA]</scope>
    <source>
        <strain evidence="13">AATW-2023a</strain>
        <tissue evidence="13">Whole specimen</tissue>
    </source>
</reference>
<dbReference type="PANTHER" id="PTHR31981:SF1">
    <property type="entry name" value="GLYCOSYLATED LYSOSOMAL MEMBRANE PROTEIN"/>
    <property type="match status" value="1"/>
</dbReference>
<evidence type="ECO:0000313" key="13">
    <source>
        <dbReference type="EMBL" id="KAK6180494.1"/>
    </source>
</evidence>
<dbReference type="EMBL" id="JAZGQO010000008">
    <property type="protein sequence ID" value="KAK6180494.1"/>
    <property type="molecule type" value="Genomic_DNA"/>
</dbReference>
<evidence type="ECO:0000256" key="4">
    <source>
        <dbReference type="ARBA" id="ARBA00022989"/>
    </source>
</evidence>
<dbReference type="Proteomes" id="UP001347796">
    <property type="component" value="Unassembled WGS sequence"/>
</dbReference>
<dbReference type="GO" id="GO:0005765">
    <property type="term" value="C:lysosomal membrane"/>
    <property type="evidence" value="ECO:0007669"/>
    <property type="project" value="UniProtKB-SubCell"/>
</dbReference>
<comment type="similarity">
    <text evidence="1">Belongs to the GLMP family.</text>
</comment>
<keyword evidence="2 11" id="KW-0812">Transmembrane</keyword>
<evidence type="ECO:0000256" key="2">
    <source>
        <dbReference type="ARBA" id="ARBA00022692"/>
    </source>
</evidence>
<evidence type="ECO:0008006" key="15">
    <source>
        <dbReference type="Google" id="ProtNLM"/>
    </source>
</evidence>
<sequence length="430" mass="47582">MASACIVKMKFVSVLLVFSYFATANGRKITTVLNPDCDVPECTAGYKNGSYANIAHIKAVGSEDTLHYVISTIGVPSVLVIRSDPTSSLNFNWTNLLSDNATERSGSITLNGKALKNSFAVVFTELIEYNDVDDKATIASYFHGDTKSTNYTIHDFGEMMWSQVVTAPGNKNSAVFNYTIFKNDSNVEKPEASLSFTFNAYDNTGRQSVLPKMEYNMNNTLLDLLLNNLTVLYEKSRFSVGVVMIGTSQDKPDITETRSLDDEYTPGVFKMFDWSTKPSSKEDGGYLEWKPICYTSSSRNRLSGTYVNSDDRTDGMHQKHYLERSVAYSYFGDKLFSTEVVTSGTNMSFGLTQDGFYVKKNYTVWSATIGHGAPPQDAISILVIGVISAGLGLPVVIILFGGIFVIVKKHMAKKDQVMRNFSNSYSQINS</sequence>
<dbReference type="PANTHER" id="PTHR31981">
    <property type="entry name" value="GLYCOSYLATED LYSOSOMAL MEMBRANE PROTEIN"/>
    <property type="match status" value="1"/>
</dbReference>
<evidence type="ECO:0000256" key="8">
    <source>
        <dbReference type="ARBA" id="ARBA00024176"/>
    </source>
</evidence>
<dbReference type="AlphaFoldDB" id="A0AAN8PNL9"/>
<keyword evidence="5 11" id="KW-0472">Membrane</keyword>
<keyword evidence="6" id="KW-0325">Glycoprotein</keyword>
<accession>A0AAN8PNL9</accession>
<evidence type="ECO:0000256" key="11">
    <source>
        <dbReference type="SAM" id="Phobius"/>
    </source>
</evidence>
<proteinExistence type="inferred from homology"/>
<name>A0AAN8PNL9_PATCE</name>
<feature type="signal peptide" evidence="12">
    <location>
        <begin position="1"/>
        <end position="26"/>
    </location>
</feature>
<protein>
    <recommendedName>
        <fullName evidence="15">Lysosomal protein NCU-G1-B</fullName>
    </recommendedName>
</protein>